<feature type="region of interest" description="Disordered" evidence="5">
    <location>
        <begin position="116"/>
        <end position="138"/>
    </location>
</feature>
<feature type="compositionally biased region" description="Basic and acidic residues" evidence="5">
    <location>
        <begin position="85"/>
        <end position="95"/>
    </location>
</feature>
<dbReference type="SUPFAM" id="SSF54637">
    <property type="entry name" value="Thioesterase/thiol ester dehydrase-isomerase"/>
    <property type="match status" value="2"/>
</dbReference>
<feature type="region of interest" description="Disordered" evidence="5">
    <location>
        <begin position="53"/>
        <end position="95"/>
    </location>
</feature>
<evidence type="ECO:0000256" key="1">
    <source>
        <dbReference type="ARBA" id="ARBA00010458"/>
    </source>
</evidence>
<dbReference type="Proteomes" id="UP000814176">
    <property type="component" value="Unassembled WGS sequence"/>
</dbReference>
<name>A0ABQ8KAX1_9APHY</name>
<keyword evidence="3" id="KW-0378">Hydrolase</keyword>
<gene>
    <name evidence="7" type="ORF">C8Q71DRAFT_768637</name>
</gene>
<proteinExistence type="inferred from homology"/>
<evidence type="ECO:0000259" key="6">
    <source>
        <dbReference type="PROSITE" id="PS51770"/>
    </source>
</evidence>
<protein>
    <submittedName>
        <fullName evidence="7">HotDog domain-containing protein</fullName>
    </submittedName>
</protein>
<keyword evidence="4" id="KW-0809">Transit peptide</keyword>
<feature type="compositionally biased region" description="Polar residues" evidence="5">
    <location>
        <begin position="53"/>
        <end position="64"/>
    </location>
</feature>
<dbReference type="RefSeq" id="XP_047776950.1">
    <property type="nucleotide sequence ID" value="XM_047924261.1"/>
</dbReference>
<feature type="region of interest" description="Disordered" evidence="5">
    <location>
        <begin position="26"/>
        <end position="45"/>
    </location>
</feature>
<feature type="domain" description="HotDog ACOT-type" evidence="6">
    <location>
        <begin position="357"/>
        <end position="474"/>
    </location>
</feature>
<feature type="compositionally biased region" description="Basic and acidic residues" evidence="5">
    <location>
        <begin position="520"/>
        <end position="533"/>
    </location>
</feature>
<feature type="compositionally biased region" description="Polar residues" evidence="5">
    <location>
        <begin position="118"/>
        <end position="130"/>
    </location>
</feature>
<dbReference type="PROSITE" id="PS51770">
    <property type="entry name" value="HOTDOG_ACOT"/>
    <property type="match status" value="2"/>
</dbReference>
<keyword evidence="8" id="KW-1185">Reference proteome</keyword>
<evidence type="ECO:0000313" key="7">
    <source>
        <dbReference type="EMBL" id="KAH9834419.1"/>
    </source>
</evidence>
<evidence type="ECO:0000313" key="8">
    <source>
        <dbReference type="Proteomes" id="UP000814176"/>
    </source>
</evidence>
<dbReference type="PANTHER" id="PTHR12655">
    <property type="entry name" value="ACYL-COA THIOESTERASE"/>
    <property type="match status" value="1"/>
</dbReference>
<dbReference type="EMBL" id="JADCUA010000015">
    <property type="protein sequence ID" value="KAH9834419.1"/>
    <property type="molecule type" value="Genomic_DNA"/>
</dbReference>
<evidence type="ECO:0000256" key="2">
    <source>
        <dbReference type="ARBA" id="ARBA00022737"/>
    </source>
</evidence>
<comment type="similarity">
    <text evidence="1">Belongs to the acyl coenzyme A hydrolase family.</text>
</comment>
<accession>A0ABQ8KAX1</accession>
<feature type="compositionally biased region" description="Basic and acidic residues" evidence="5">
    <location>
        <begin position="65"/>
        <end position="77"/>
    </location>
</feature>
<evidence type="ECO:0000256" key="3">
    <source>
        <dbReference type="ARBA" id="ARBA00022801"/>
    </source>
</evidence>
<reference evidence="7 8" key="1">
    <citation type="journal article" date="2021" name="Environ. Microbiol.">
        <title>Gene family expansions and transcriptome signatures uncover fungal adaptations to wood decay.</title>
        <authorList>
            <person name="Hage H."/>
            <person name="Miyauchi S."/>
            <person name="Viragh M."/>
            <person name="Drula E."/>
            <person name="Min B."/>
            <person name="Chaduli D."/>
            <person name="Navarro D."/>
            <person name="Favel A."/>
            <person name="Norest M."/>
            <person name="Lesage-Meessen L."/>
            <person name="Balint B."/>
            <person name="Merenyi Z."/>
            <person name="de Eugenio L."/>
            <person name="Morin E."/>
            <person name="Martinez A.T."/>
            <person name="Baldrian P."/>
            <person name="Stursova M."/>
            <person name="Martinez M.J."/>
            <person name="Novotny C."/>
            <person name="Magnuson J.K."/>
            <person name="Spatafora J.W."/>
            <person name="Maurice S."/>
            <person name="Pangilinan J."/>
            <person name="Andreopoulos W."/>
            <person name="LaButti K."/>
            <person name="Hundley H."/>
            <person name="Na H."/>
            <person name="Kuo A."/>
            <person name="Barry K."/>
            <person name="Lipzen A."/>
            <person name="Henrissat B."/>
            <person name="Riley R."/>
            <person name="Ahrendt S."/>
            <person name="Nagy L.G."/>
            <person name="Grigoriev I.V."/>
            <person name="Martin F."/>
            <person name="Rosso M.N."/>
        </authorList>
    </citation>
    <scope>NUCLEOTIDE SEQUENCE [LARGE SCALE GENOMIC DNA]</scope>
    <source>
        <strain evidence="7 8">CIRM-BRFM 1785</strain>
    </source>
</reference>
<dbReference type="PANTHER" id="PTHR12655:SF0">
    <property type="entry name" value="ACYL-COENZYME A THIOESTERASE 9, MITOCHONDRIAL"/>
    <property type="match status" value="1"/>
</dbReference>
<comment type="caution">
    <text evidence="7">The sequence shown here is derived from an EMBL/GenBank/DDBJ whole genome shotgun (WGS) entry which is preliminary data.</text>
</comment>
<dbReference type="InterPro" id="IPR029069">
    <property type="entry name" value="HotDog_dom_sf"/>
</dbReference>
<dbReference type="Gene3D" id="3.10.129.10">
    <property type="entry name" value="Hotdog Thioesterase"/>
    <property type="match status" value="2"/>
</dbReference>
<feature type="domain" description="HotDog ACOT-type" evidence="6">
    <location>
        <begin position="148"/>
        <end position="271"/>
    </location>
</feature>
<organism evidence="7 8">
    <name type="scientific">Rhodofomes roseus</name>
    <dbReference type="NCBI Taxonomy" id="34475"/>
    <lineage>
        <taxon>Eukaryota</taxon>
        <taxon>Fungi</taxon>
        <taxon>Dikarya</taxon>
        <taxon>Basidiomycota</taxon>
        <taxon>Agaricomycotina</taxon>
        <taxon>Agaricomycetes</taxon>
        <taxon>Polyporales</taxon>
        <taxon>Rhodofomes</taxon>
    </lineage>
</organism>
<keyword evidence="2" id="KW-0677">Repeat</keyword>
<dbReference type="InterPro" id="IPR033120">
    <property type="entry name" value="HOTDOG_ACOT"/>
</dbReference>
<evidence type="ECO:0000256" key="4">
    <source>
        <dbReference type="ARBA" id="ARBA00022946"/>
    </source>
</evidence>
<evidence type="ECO:0000256" key="5">
    <source>
        <dbReference type="SAM" id="MobiDB-lite"/>
    </source>
</evidence>
<sequence length="546" mass="60412">MLANRSAGLRARVAHQVCTVRPAAALPASRPTPGKFGRSQGAKTNAISARALSTTSSLRNSNAEFSRERELGAKEETNDVTTTDRLLKESRKRADSAHQVVPIRSRILWSEALMRQSMPPSTADPDTSRPNRIPPDVPRNMHDSYCELLLPFASSPELLEQYTNASGGIRTGMLLEHLDSLAGGIAYKHMLGPGVEVLSKDQGFYIVTASVDRLDMLAPLYPVRDMRLSGQVIHTGRSSMEVAVRMEALEKDGREQTIMLGRFFMVCRDARTHKAAPVNPLSLTTAEDKQLFALGETHKDRRRARTSAALDRVPPTSSEAEELHSLYLQYGNYGTSTGKSENEPFVGPDGLQRVWMGDTRLEKCMMMFPQERNVHQKIFGGYLMRLAYELGFANAELFTGCHVLFVSLDGISFAKPVPIGSILRLTSHILHTTQSEKFPGLIHVVVQANVVDVATGKEQTTNDFRFTWCTDHNIPVTRKVVPKTYKEAMLWLEGRRALEMGAEIRTLRYAAGGPGIHGTEPVKKSDDAADGENRVGGGWRDAEEQQ</sequence>
<dbReference type="CDD" id="cd03442">
    <property type="entry name" value="BFIT_BACH"/>
    <property type="match status" value="2"/>
</dbReference>
<dbReference type="GeneID" id="72004993"/>
<feature type="region of interest" description="Disordered" evidence="5">
    <location>
        <begin position="515"/>
        <end position="546"/>
    </location>
</feature>